<evidence type="ECO:0000313" key="2">
    <source>
        <dbReference type="EMBL" id="GAA1557789.1"/>
    </source>
</evidence>
<accession>A0ABP4NAX3</accession>
<sequence>MQDADGEECQGDRDRPPQPVIGKCEPQREAGHHCGGQAKEATREHRTSISQRGKCDGRAHTVGADQPEPEVFY</sequence>
<comment type="caution">
    <text evidence="2">The sequence shown here is derived from an EMBL/GenBank/DDBJ whole genome shotgun (WGS) entry which is preliminary data.</text>
</comment>
<proteinExistence type="predicted"/>
<feature type="region of interest" description="Disordered" evidence="1">
    <location>
        <begin position="1"/>
        <end position="73"/>
    </location>
</feature>
<organism evidence="2 3">
    <name type="scientific">Dermacoccus profundi</name>
    <dbReference type="NCBI Taxonomy" id="322602"/>
    <lineage>
        <taxon>Bacteria</taxon>
        <taxon>Bacillati</taxon>
        <taxon>Actinomycetota</taxon>
        <taxon>Actinomycetes</taxon>
        <taxon>Micrococcales</taxon>
        <taxon>Dermacoccaceae</taxon>
        <taxon>Dermacoccus</taxon>
    </lineage>
</organism>
<name>A0ABP4NAX3_9MICO</name>
<gene>
    <name evidence="2" type="ORF">GCM10009763_03320</name>
</gene>
<feature type="compositionally biased region" description="Basic and acidic residues" evidence="1">
    <location>
        <begin position="40"/>
        <end position="59"/>
    </location>
</feature>
<dbReference type="Proteomes" id="UP001500350">
    <property type="component" value="Unassembled WGS sequence"/>
</dbReference>
<reference evidence="3" key="1">
    <citation type="journal article" date="2019" name="Int. J. Syst. Evol. Microbiol.">
        <title>The Global Catalogue of Microorganisms (GCM) 10K type strain sequencing project: providing services to taxonomists for standard genome sequencing and annotation.</title>
        <authorList>
            <consortium name="The Broad Institute Genomics Platform"/>
            <consortium name="The Broad Institute Genome Sequencing Center for Infectious Disease"/>
            <person name="Wu L."/>
            <person name="Ma J."/>
        </authorList>
    </citation>
    <scope>NUCLEOTIDE SEQUENCE [LARGE SCALE GENOMIC DNA]</scope>
    <source>
        <strain evidence="3">JCM 14589</strain>
    </source>
</reference>
<dbReference type="EMBL" id="BAAANW010000002">
    <property type="protein sequence ID" value="GAA1557789.1"/>
    <property type="molecule type" value="Genomic_DNA"/>
</dbReference>
<protein>
    <submittedName>
        <fullName evidence="2">Uncharacterized protein</fullName>
    </submittedName>
</protein>
<evidence type="ECO:0000256" key="1">
    <source>
        <dbReference type="SAM" id="MobiDB-lite"/>
    </source>
</evidence>
<evidence type="ECO:0000313" key="3">
    <source>
        <dbReference type="Proteomes" id="UP001500350"/>
    </source>
</evidence>
<keyword evidence="3" id="KW-1185">Reference proteome</keyword>